<feature type="domain" description="ABM" evidence="2">
    <location>
        <begin position="15"/>
        <end position="84"/>
    </location>
</feature>
<keyword evidence="4" id="KW-1185">Reference proteome</keyword>
<sequence>MPGGSPQAGEASGLVTIVIHRRLAEESAEAYRAWQRRLGAVIAAWPGFVDRRVLEPDLPVQADWIIVERFSDADAARAWLRSDDRARLLADIEGMFVGDDDVHLFTEEARHPSEAASVLISSRVPVELEPEFLVWQRAVSAAEARFEGFVGHKVERPVPGVQDDWVVLLSFDSHEHLEAWLGSPQRARLLKEGERFNAQLTLTRANYGFGFWSQGAREQEPIFKNNLLVLLMLYPLVYLWGYFVSAPLIDSHGVPIWLSLFIGNLVSTQLLGWLLVPWAFKRFGWWLKPRQPVRVQLLGYLVIVVLYALSMALYAWLLSF</sequence>
<dbReference type="Pfam" id="PF03992">
    <property type="entry name" value="ABM"/>
    <property type="match status" value="1"/>
</dbReference>
<dbReference type="AlphaFoldDB" id="A0A2M9C4D9"/>
<feature type="transmembrane region" description="Helical" evidence="1">
    <location>
        <begin position="227"/>
        <end position="244"/>
    </location>
</feature>
<dbReference type="InterPro" id="IPR007138">
    <property type="entry name" value="ABM_dom"/>
</dbReference>
<keyword evidence="1" id="KW-1133">Transmembrane helix</keyword>
<dbReference type="SUPFAM" id="SSF54909">
    <property type="entry name" value="Dimeric alpha+beta barrel"/>
    <property type="match status" value="2"/>
</dbReference>
<gene>
    <name evidence="3" type="ORF">CLV54_0419</name>
</gene>
<evidence type="ECO:0000313" key="3">
    <source>
        <dbReference type="EMBL" id="PJJ65386.1"/>
    </source>
</evidence>
<evidence type="ECO:0000256" key="1">
    <source>
        <dbReference type="SAM" id="Phobius"/>
    </source>
</evidence>
<dbReference type="InterPro" id="IPR011008">
    <property type="entry name" value="Dimeric_a/b-barrel"/>
</dbReference>
<evidence type="ECO:0000313" key="4">
    <source>
        <dbReference type="Proteomes" id="UP000230161"/>
    </source>
</evidence>
<name>A0A2M9C4D9_9MICO</name>
<keyword evidence="1" id="KW-0472">Membrane</keyword>
<feature type="transmembrane region" description="Helical" evidence="1">
    <location>
        <begin position="297"/>
        <end position="317"/>
    </location>
</feature>
<dbReference type="RefSeq" id="WP_100343290.1">
    <property type="nucleotide sequence ID" value="NZ_PGFB01000001.1"/>
</dbReference>
<keyword evidence="1" id="KW-0812">Transmembrane</keyword>
<evidence type="ECO:0000259" key="2">
    <source>
        <dbReference type="Pfam" id="PF03992"/>
    </source>
</evidence>
<proteinExistence type="predicted"/>
<dbReference type="EMBL" id="PGFB01000001">
    <property type="protein sequence ID" value="PJJ65386.1"/>
    <property type="molecule type" value="Genomic_DNA"/>
</dbReference>
<feature type="transmembrane region" description="Helical" evidence="1">
    <location>
        <begin position="256"/>
        <end position="276"/>
    </location>
</feature>
<dbReference type="InterPro" id="IPR038762">
    <property type="entry name" value="ABM_predict"/>
</dbReference>
<protein>
    <recommendedName>
        <fullName evidence="2">ABM domain-containing protein</fullName>
    </recommendedName>
</protein>
<dbReference type="PANTHER" id="PTHR40057:SF1">
    <property type="entry name" value="SLR1162 PROTEIN"/>
    <property type="match status" value="1"/>
</dbReference>
<accession>A0A2M9C4D9</accession>
<comment type="caution">
    <text evidence="3">The sequence shown here is derived from an EMBL/GenBank/DDBJ whole genome shotgun (WGS) entry which is preliminary data.</text>
</comment>
<dbReference type="PANTHER" id="PTHR40057">
    <property type="entry name" value="SLR1162 PROTEIN"/>
    <property type="match status" value="1"/>
</dbReference>
<dbReference type="OrthoDB" id="1494254at2"/>
<dbReference type="Gene3D" id="3.30.70.100">
    <property type="match status" value="2"/>
</dbReference>
<dbReference type="Proteomes" id="UP000230161">
    <property type="component" value="Unassembled WGS sequence"/>
</dbReference>
<organism evidence="3 4">
    <name type="scientific">Compostimonas suwonensis</name>
    <dbReference type="NCBI Taxonomy" id="1048394"/>
    <lineage>
        <taxon>Bacteria</taxon>
        <taxon>Bacillati</taxon>
        <taxon>Actinomycetota</taxon>
        <taxon>Actinomycetes</taxon>
        <taxon>Micrococcales</taxon>
        <taxon>Microbacteriaceae</taxon>
        <taxon>Compostimonas</taxon>
    </lineage>
</organism>
<reference evidence="3 4" key="1">
    <citation type="submission" date="2017-11" db="EMBL/GenBank/DDBJ databases">
        <title>Genomic Encyclopedia of Archaeal and Bacterial Type Strains, Phase II (KMG-II): From Individual Species to Whole Genera.</title>
        <authorList>
            <person name="Goeker M."/>
        </authorList>
    </citation>
    <scope>NUCLEOTIDE SEQUENCE [LARGE SCALE GENOMIC DNA]</scope>
    <source>
        <strain evidence="3 4">DSM 25625</strain>
    </source>
</reference>